<evidence type="ECO:0000313" key="3">
    <source>
        <dbReference type="EMBL" id="TFV41359.1"/>
    </source>
</evidence>
<sequence>MKPLIGLVVLLFATTAALAQSPPKAPKKPPVQAKPQAPLGCKLVGTVRGIKIWAGDCIAAAASETSPPPSPAEPPGAVNAPAEKQ</sequence>
<keyword evidence="2" id="KW-0732">Signal</keyword>
<evidence type="ECO:0008006" key="5">
    <source>
        <dbReference type="Google" id="ProtNLM"/>
    </source>
</evidence>
<feature type="signal peptide" evidence="2">
    <location>
        <begin position="1"/>
        <end position="19"/>
    </location>
</feature>
<evidence type="ECO:0000313" key="4">
    <source>
        <dbReference type="Proteomes" id="UP000297966"/>
    </source>
</evidence>
<gene>
    <name evidence="3" type="ORF">E4K65_36315</name>
</gene>
<reference evidence="3 4" key="1">
    <citation type="submission" date="2019-03" db="EMBL/GenBank/DDBJ databases">
        <title>Bradyrhizobium diversity isolated from nodules of Chamaecrista fasciculata.</title>
        <authorList>
            <person name="Klepa M.S."/>
            <person name="Urquiaga M.O."/>
            <person name="Hungria M."/>
            <person name="Delamuta J.R."/>
        </authorList>
    </citation>
    <scope>NUCLEOTIDE SEQUENCE [LARGE SCALE GENOMIC DNA]</scope>
    <source>
        <strain evidence="3 4">CNPSo 3448</strain>
    </source>
</reference>
<dbReference type="AlphaFoldDB" id="A0A4Y9LEK5"/>
<keyword evidence="4" id="KW-1185">Reference proteome</keyword>
<organism evidence="3 4">
    <name type="scientific">Bradyrhizobium niftali</name>
    <dbReference type="NCBI Taxonomy" id="2560055"/>
    <lineage>
        <taxon>Bacteria</taxon>
        <taxon>Pseudomonadati</taxon>
        <taxon>Pseudomonadota</taxon>
        <taxon>Alphaproteobacteria</taxon>
        <taxon>Hyphomicrobiales</taxon>
        <taxon>Nitrobacteraceae</taxon>
        <taxon>Bradyrhizobium</taxon>
    </lineage>
</organism>
<protein>
    <recommendedName>
        <fullName evidence="5">Porin</fullName>
    </recommendedName>
</protein>
<comment type="caution">
    <text evidence="3">The sequence shown here is derived from an EMBL/GenBank/DDBJ whole genome shotgun (WGS) entry which is preliminary data.</text>
</comment>
<dbReference type="Proteomes" id="UP000297966">
    <property type="component" value="Unassembled WGS sequence"/>
</dbReference>
<evidence type="ECO:0000256" key="1">
    <source>
        <dbReference type="SAM" id="MobiDB-lite"/>
    </source>
</evidence>
<feature type="chain" id="PRO_5021480065" description="Porin" evidence="2">
    <location>
        <begin position="20"/>
        <end position="85"/>
    </location>
</feature>
<proteinExistence type="predicted"/>
<dbReference type="EMBL" id="SPQT01000029">
    <property type="protein sequence ID" value="TFV41359.1"/>
    <property type="molecule type" value="Genomic_DNA"/>
</dbReference>
<dbReference type="RefSeq" id="WP_135178184.1">
    <property type="nucleotide sequence ID" value="NZ_JBIYER010000001.1"/>
</dbReference>
<accession>A0A4Y9LEK5</accession>
<evidence type="ECO:0000256" key="2">
    <source>
        <dbReference type="SAM" id="SignalP"/>
    </source>
</evidence>
<name>A0A4Y9LEK5_9BRAD</name>
<feature type="region of interest" description="Disordered" evidence="1">
    <location>
        <begin position="62"/>
        <end position="85"/>
    </location>
</feature>